<gene>
    <name evidence="7" type="ordered locus">Rcas_2583</name>
</gene>
<organism evidence="7 8">
    <name type="scientific">Roseiflexus castenholzii (strain DSM 13941 / HLO8)</name>
    <dbReference type="NCBI Taxonomy" id="383372"/>
    <lineage>
        <taxon>Bacteria</taxon>
        <taxon>Bacillati</taxon>
        <taxon>Chloroflexota</taxon>
        <taxon>Chloroflexia</taxon>
        <taxon>Chloroflexales</taxon>
        <taxon>Roseiflexineae</taxon>
        <taxon>Roseiflexaceae</taxon>
        <taxon>Roseiflexus</taxon>
    </lineage>
</organism>
<evidence type="ECO:0000256" key="1">
    <source>
        <dbReference type="ARBA" id="ARBA00004651"/>
    </source>
</evidence>
<protein>
    <submittedName>
        <fullName evidence="7">Major facilitator superfamily MFS_1</fullName>
    </submittedName>
</protein>
<evidence type="ECO:0000256" key="4">
    <source>
        <dbReference type="ARBA" id="ARBA00023136"/>
    </source>
</evidence>
<dbReference type="GO" id="GO:0022857">
    <property type="term" value="F:transmembrane transporter activity"/>
    <property type="evidence" value="ECO:0007669"/>
    <property type="project" value="InterPro"/>
</dbReference>
<reference evidence="7 8" key="1">
    <citation type="submission" date="2007-08" db="EMBL/GenBank/DDBJ databases">
        <title>Complete sequence of Roseiflexus castenholzii DSM 13941.</title>
        <authorList>
            <consortium name="US DOE Joint Genome Institute"/>
            <person name="Copeland A."/>
            <person name="Lucas S."/>
            <person name="Lapidus A."/>
            <person name="Barry K."/>
            <person name="Glavina del Rio T."/>
            <person name="Dalin E."/>
            <person name="Tice H."/>
            <person name="Pitluck S."/>
            <person name="Thompson L.S."/>
            <person name="Brettin T."/>
            <person name="Bruce D."/>
            <person name="Detter J.C."/>
            <person name="Han C."/>
            <person name="Tapia R."/>
            <person name="Schmutz J."/>
            <person name="Larimer F."/>
            <person name="Land M."/>
            <person name="Hauser L."/>
            <person name="Kyrpides N."/>
            <person name="Mikhailova N."/>
            <person name="Bryant D.A."/>
            <person name="Hanada S."/>
            <person name="Tsukatani Y."/>
            <person name="Richardson P."/>
        </authorList>
    </citation>
    <scope>NUCLEOTIDE SEQUENCE [LARGE SCALE GENOMIC DNA]</scope>
    <source>
        <strain evidence="8">DSM 13941 / HLO8</strain>
    </source>
</reference>
<feature type="transmembrane region" description="Helical" evidence="5">
    <location>
        <begin position="259"/>
        <end position="277"/>
    </location>
</feature>
<accession>A7NM97</accession>
<dbReference type="Gene3D" id="1.20.1250.20">
    <property type="entry name" value="MFS general substrate transporter like domains"/>
    <property type="match status" value="2"/>
</dbReference>
<feature type="transmembrane region" description="Helical" evidence="5">
    <location>
        <begin position="348"/>
        <end position="370"/>
    </location>
</feature>
<dbReference type="PROSITE" id="PS50850">
    <property type="entry name" value="MFS"/>
    <property type="match status" value="1"/>
</dbReference>
<dbReference type="InterPro" id="IPR011701">
    <property type="entry name" value="MFS"/>
</dbReference>
<keyword evidence="3 5" id="KW-1133">Transmembrane helix</keyword>
<dbReference type="InterPro" id="IPR052528">
    <property type="entry name" value="Sugar_transport-like"/>
</dbReference>
<dbReference type="SUPFAM" id="SSF103473">
    <property type="entry name" value="MFS general substrate transporter"/>
    <property type="match status" value="1"/>
</dbReference>
<dbReference type="AlphaFoldDB" id="A7NM97"/>
<comment type="subcellular location">
    <subcellularLocation>
        <location evidence="1">Cell membrane</location>
        <topology evidence="1">Multi-pass membrane protein</topology>
    </subcellularLocation>
</comment>
<dbReference type="GO" id="GO:0005886">
    <property type="term" value="C:plasma membrane"/>
    <property type="evidence" value="ECO:0007669"/>
    <property type="project" value="UniProtKB-SubCell"/>
</dbReference>
<feature type="transmembrane region" description="Helical" evidence="5">
    <location>
        <begin position="173"/>
        <end position="193"/>
    </location>
</feature>
<sequence>MDRHTTNRNLRLLVIELFWASIAIACYSFAAAFLIQLGGSNLMVSLLTSAAALVNALTSIPFAMFLERIGNRRPWIIGSLLALRLGHIGLIFVPFLPAYRAEAMVALLLLINVPVALFNAGWLPMLGDIVPLAQRARLFSARNMTMGITVMTTTFLMGRWLDAAPFPANYQLMFALAVVASLLSTVYVARLTIPPSPVVERTAGRHRPTFVEVRALLRQQRSFANITINTLIFNIAFWMGTPLQPIYFVRELGASDGWLGVWLALISGGQIIGNLVWPRLIEKRGYSWVLLRAATASALYYFLIGAVPDLTLILLFALLFGAVSPGVEISHFNILLEVCPPERRAFSIGVFVTVMNVGFFVATLACAPLIDLVGAQALVLILAGVRLIGALLFVVNPVRAATIEIAKVH</sequence>
<dbReference type="RefSeq" id="WP_012121083.1">
    <property type="nucleotide sequence ID" value="NC_009767.1"/>
</dbReference>
<name>A7NM97_ROSCS</name>
<feature type="domain" description="Major facilitator superfamily (MFS) profile" evidence="6">
    <location>
        <begin position="1"/>
        <end position="401"/>
    </location>
</feature>
<dbReference type="HOGENOM" id="CLU_048252_1_0_0"/>
<feature type="transmembrane region" description="Helical" evidence="5">
    <location>
        <begin position="144"/>
        <end position="161"/>
    </location>
</feature>
<proteinExistence type="predicted"/>
<evidence type="ECO:0000256" key="5">
    <source>
        <dbReference type="SAM" id="Phobius"/>
    </source>
</evidence>
<feature type="transmembrane region" description="Helical" evidence="5">
    <location>
        <begin position="75"/>
        <end position="97"/>
    </location>
</feature>
<feature type="transmembrane region" description="Helical" evidence="5">
    <location>
        <begin position="42"/>
        <end position="63"/>
    </location>
</feature>
<dbReference type="Proteomes" id="UP000000263">
    <property type="component" value="Chromosome"/>
</dbReference>
<dbReference type="KEGG" id="rca:Rcas_2583"/>
<feature type="transmembrane region" description="Helical" evidence="5">
    <location>
        <begin position="12"/>
        <end position="36"/>
    </location>
</feature>
<feature type="transmembrane region" description="Helical" evidence="5">
    <location>
        <begin position="376"/>
        <end position="395"/>
    </location>
</feature>
<evidence type="ECO:0000313" key="8">
    <source>
        <dbReference type="Proteomes" id="UP000000263"/>
    </source>
</evidence>
<feature type="transmembrane region" description="Helical" evidence="5">
    <location>
        <begin position="103"/>
        <end position="123"/>
    </location>
</feature>
<dbReference type="PANTHER" id="PTHR23526">
    <property type="entry name" value="INTEGRAL MEMBRANE TRANSPORT PROTEIN-RELATED"/>
    <property type="match status" value="1"/>
</dbReference>
<dbReference type="Pfam" id="PF07690">
    <property type="entry name" value="MFS_1"/>
    <property type="match status" value="1"/>
</dbReference>
<dbReference type="STRING" id="383372.Rcas_2583"/>
<feature type="transmembrane region" description="Helical" evidence="5">
    <location>
        <begin position="313"/>
        <end position="336"/>
    </location>
</feature>
<keyword evidence="4 5" id="KW-0472">Membrane</keyword>
<keyword evidence="8" id="KW-1185">Reference proteome</keyword>
<dbReference type="InterPro" id="IPR020846">
    <property type="entry name" value="MFS_dom"/>
</dbReference>
<evidence type="ECO:0000313" key="7">
    <source>
        <dbReference type="EMBL" id="ABU58659.1"/>
    </source>
</evidence>
<dbReference type="PANTHER" id="PTHR23526:SF2">
    <property type="entry name" value="MAJOR FACILITATOR SUPERFAMILY (MFS) PROFILE DOMAIN-CONTAINING PROTEIN"/>
    <property type="match status" value="1"/>
</dbReference>
<evidence type="ECO:0000256" key="3">
    <source>
        <dbReference type="ARBA" id="ARBA00022989"/>
    </source>
</evidence>
<dbReference type="eggNOG" id="COG2211">
    <property type="taxonomic scope" value="Bacteria"/>
</dbReference>
<feature type="transmembrane region" description="Helical" evidence="5">
    <location>
        <begin position="289"/>
        <end position="307"/>
    </location>
</feature>
<dbReference type="EMBL" id="CP000804">
    <property type="protein sequence ID" value="ABU58659.1"/>
    <property type="molecule type" value="Genomic_DNA"/>
</dbReference>
<keyword evidence="2 5" id="KW-0812">Transmembrane</keyword>
<feature type="transmembrane region" description="Helical" evidence="5">
    <location>
        <begin position="222"/>
        <end position="239"/>
    </location>
</feature>
<evidence type="ECO:0000256" key="2">
    <source>
        <dbReference type="ARBA" id="ARBA00022692"/>
    </source>
</evidence>
<dbReference type="InterPro" id="IPR036259">
    <property type="entry name" value="MFS_trans_sf"/>
</dbReference>
<evidence type="ECO:0000259" key="6">
    <source>
        <dbReference type="PROSITE" id="PS50850"/>
    </source>
</evidence>